<dbReference type="GO" id="GO:0007165">
    <property type="term" value="P:signal transduction"/>
    <property type="evidence" value="ECO:0007669"/>
    <property type="project" value="TreeGrafter"/>
</dbReference>
<dbReference type="OrthoDB" id="6287073at2759"/>
<evidence type="ECO:0000313" key="4">
    <source>
        <dbReference type="EMBL" id="CAC5402380.1"/>
    </source>
</evidence>
<evidence type="ECO:0000313" key="5">
    <source>
        <dbReference type="Proteomes" id="UP000507470"/>
    </source>
</evidence>
<evidence type="ECO:0000259" key="3">
    <source>
        <dbReference type="PROSITE" id="PS50026"/>
    </source>
</evidence>
<dbReference type="EMBL" id="CACVKT020006490">
    <property type="protein sequence ID" value="CAC5402380.1"/>
    <property type="molecule type" value="Genomic_DNA"/>
</dbReference>
<sequence length="629" mass="67705">MYTRQAGSVSDTQCETYCNSGEEKDSQGNCVKCDRGYYKDNSIDVFSECTLCQIDRITPSIGATSQAQCTVGNCTAGYKIDGTSPTGCQICPAGTYQMSKWQTDCVSCPPQKTTTLPGATALNDCILSCDPGYEDVNGQCVKCQIGYYKIEKKASSCTKCPTGFITASTGSTNPNDCNVLDCGDGTEINPNYTPGGSNTGIQSCRSCERGYYRDSSNRATMECQMCPTDYITPLNQPGTSSSDCTVRNCTTPGQFRNSVTNACTPCPLGKYNNDKWQDSCTDCPQGYTTQSAGATIISNCIRDCASGQEGNGAQCVACPKGKYRNKATDGLLCVACPSGYTTPGVGSTSNSACTLSPCLVGQRLNVATGNCDLCPLNYYQDLTGQFSCKVCPDGKYTDQPAATSLADCKSYCDTPSKNNCSSNSVCQDDINQGFKCSCLPNYQEQNNVCTHKCDANYCVRGTCIRNPVSCSCPDDYTGSRCETRKSTTGLSQTEKIIAGSVAGGVGLLILIVVIVCCCSIIARKGGSSSRRSVYKEPERYHDYDKASLYTSNNTPRQPILYDTGSRYNTGPRMLMYRDPSPSPYYGQHGMQQLPEITYDNRGFEGLMWEPDGRMILESGGDPAVYKSKA</sequence>
<dbReference type="InterPro" id="IPR000742">
    <property type="entry name" value="EGF"/>
</dbReference>
<protein>
    <recommendedName>
        <fullName evidence="3">EGF-like domain-containing protein</fullName>
    </recommendedName>
</protein>
<dbReference type="Pfam" id="PF07699">
    <property type="entry name" value="Ephrin_rec_like"/>
    <property type="match status" value="6"/>
</dbReference>
<dbReference type="InterPro" id="IPR052071">
    <property type="entry name" value="SCUB_EGF-like_domain"/>
</dbReference>
<dbReference type="InterPro" id="IPR011641">
    <property type="entry name" value="Tyr-kin_ephrin_A/B_rcpt-like"/>
</dbReference>
<dbReference type="SMART" id="SM00181">
    <property type="entry name" value="EGF"/>
    <property type="match status" value="4"/>
</dbReference>
<dbReference type="PROSITE" id="PS50026">
    <property type="entry name" value="EGF_3"/>
    <property type="match status" value="1"/>
</dbReference>
<gene>
    <name evidence="4" type="ORF">MCOR_36332</name>
</gene>
<comment type="caution">
    <text evidence="1">Lacks conserved residue(s) required for the propagation of feature annotation.</text>
</comment>
<evidence type="ECO:0000256" key="1">
    <source>
        <dbReference type="PROSITE-ProRule" id="PRU00076"/>
    </source>
</evidence>
<keyword evidence="1" id="KW-0245">EGF-like domain</keyword>
<dbReference type="GO" id="GO:0009986">
    <property type="term" value="C:cell surface"/>
    <property type="evidence" value="ECO:0007669"/>
    <property type="project" value="TreeGrafter"/>
</dbReference>
<feature type="domain" description="EGF-like" evidence="3">
    <location>
        <begin position="454"/>
        <end position="482"/>
    </location>
</feature>
<dbReference type="Proteomes" id="UP000507470">
    <property type="component" value="Unassembled WGS sequence"/>
</dbReference>
<dbReference type="Gene3D" id="2.10.25.10">
    <property type="entry name" value="Laminin"/>
    <property type="match status" value="1"/>
</dbReference>
<feature type="disulfide bond" evidence="1">
    <location>
        <begin position="472"/>
        <end position="481"/>
    </location>
</feature>
<keyword evidence="1" id="KW-1015">Disulfide bond</keyword>
<keyword evidence="5" id="KW-1185">Reference proteome</keyword>
<organism evidence="4 5">
    <name type="scientific">Mytilus coruscus</name>
    <name type="common">Sea mussel</name>
    <dbReference type="NCBI Taxonomy" id="42192"/>
    <lineage>
        <taxon>Eukaryota</taxon>
        <taxon>Metazoa</taxon>
        <taxon>Spiralia</taxon>
        <taxon>Lophotrochozoa</taxon>
        <taxon>Mollusca</taxon>
        <taxon>Bivalvia</taxon>
        <taxon>Autobranchia</taxon>
        <taxon>Pteriomorphia</taxon>
        <taxon>Mytilida</taxon>
        <taxon>Mytiloidea</taxon>
        <taxon>Mytilidae</taxon>
        <taxon>Mytilinae</taxon>
        <taxon>Mytilus</taxon>
    </lineage>
</organism>
<dbReference type="PANTHER" id="PTHR24046">
    <property type="entry name" value="SIGNAL PEPTIDE, CUB AND EGF-LIKE DOMAIN-CONTAINING"/>
    <property type="match status" value="1"/>
</dbReference>
<dbReference type="Gene3D" id="2.10.50.10">
    <property type="entry name" value="Tumor Necrosis Factor Receptor, subunit A, domain 2"/>
    <property type="match status" value="6"/>
</dbReference>
<dbReference type="PROSITE" id="PS00022">
    <property type="entry name" value="EGF_1"/>
    <property type="match status" value="1"/>
</dbReference>
<dbReference type="AlphaFoldDB" id="A0A6J8D5J9"/>
<dbReference type="SMART" id="SM01411">
    <property type="entry name" value="Ephrin_rec_like"/>
    <property type="match status" value="7"/>
</dbReference>
<dbReference type="PANTHER" id="PTHR24046:SF5">
    <property type="entry name" value="EGF-LIKE DOMAIN-CONTAINING PROTEIN"/>
    <property type="match status" value="1"/>
</dbReference>
<evidence type="ECO:0000256" key="2">
    <source>
        <dbReference type="SAM" id="Phobius"/>
    </source>
</evidence>
<keyword evidence="2" id="KW-0812">Transmembrane</keyword>
<keyword evidence="2" id="KW-1133">Transmembrane helix</keyword>
<accession>A0A6J8D5J9</accession>
<feature type="transmembrane region" description="Helical" evidence="2">
    <location>
        <begin position="496"/>
        <end position="522"/>
    </location>
</feature>
<dbReference type="GO" id="GO:0005615">
    <property type="term" value="C:extracellular space"/>
    <property type="evidence" value="ECO:0007669"/>
    <property type="project" value="TreeGrafter"/>
</dbReference>
<proteinExistence type="predicted"/>
<keyword evidence="2" id="KW-0472">Membrane</keyword>
<dbReference type="InterPro" id="IPR009030">
    <property type="entry name" value="Growth_fac_rcpt_cys_sf"/>
</dbReference>
<dbReference type="SUPFAM" id="SSF57184">
    <property type="entry name" value="Growth factor receptor domain"/>
    <property type="match status" value="3"/>
</dbReference>
<name>A0A6J8D5J9_MYTCO</name>
<reference evidence="4 5" key="1">
    <citation type="submission" date="2020-06" db="EMBL/GenBank/DDBJ databases">
        <authorList>
            <person name="Li R."/>
            <person name="Bekaert M."/>
        </authorList>
    </citation>
    <scope>NUCLEOTIDE SEQUENCE [LARGE SCALE GENOMIC DNA]</scope>
    <source>
        <strain evidence="5">wild</strain>
    </source>
</reference>
<dbReference type="SUPFAM" id="SSF57196">
    <property type="entry name" value="EGF/Laminin"/>
    <property type="match status" value="1"/>
</dbReference>